<feature type="region of interest" description="Disordered" evidence="1">
    <location>
        <begin position="87"/>
        <end position="136"/>
    </location>
</feature>
<keyword evidence="3" id="KW-1185">Reference proteome</keyword>
<dbReference type="Proteomes" id="UP000319712">
    <property type="component" value="Unassembled WGS sequence"/>
</dbReference>
<gene>
    <name evidence="2" type="ORF">SAMN06264867_1234</name>
</gene>
<evidence type="ECO:0000313" key="2">
    <source>
        <dbReference type="EMBL" id="SMO92170.1"/>
    </source>
</evidence>
<feature type="compositionally biased region" description="Polar residues" evidence="1">
    <location>
        <begin position="100"/>
        <end position="122"/>
    </location>
</feature>
<protein>
    <submittedName>
        <fullName evidence="2">Uncharacterized protein</fullName>
    </submittedName>
</protein>
<reference evidence="2 3" key="1">
    <citation type="submission" date="2017-05" db="EMBL/GenBank/DDBJ databases">
        <authorList>
            <person name="Varghese N."/>
            <person name="Submissions S."/>
        </authorList>
    </citation>
    <scope>NUCLEOTIDE SEQUENCE [LARGE SCALE GENOMIC DNA]</scope>
    <source>
        <strain evidence="2 3">DSM 19504</strain>
    </source>
</reference>
<proteinExistence type="predicted"/>
<feature type="non-terminal residue" evidence="2">
    <location>
        <position position="282"/>
    </location>
</feature>
<sequence>MTDKDTNTDDESDGEESNETELLAWLKATLVAYLARVRSAVSQSVDEIAPQLRGTLERVHVPAGAVKPLLLAGVLLVAAIAVPAAPFGSGDAGPSVEPETGNTTVDVADETQSPTADTSEPSGTADESDTGDEQPTYRQVLTSRVEAPGTAPAAPKQVQASAGSQTMAVTTGVVDGEPAIILEDDRTHDGRWVAIDTSWFETHLGQVPARAYIDHETNGSYSAPIRVQGSSAAFYVEGFSSNTVTFDGELQVSAESATDGDTITYEAPNGGENLSVELTGVE</sequence>
<name>A0A521F9K0_9EURY</name>
<feature type="region of interest" description="Disordered" evidence="1">
    <location>
        <begin position="146"/>
        <end position="165"/>
    </location>
</feature>
<dbReference type="EMBL" id="FXTD01000023">
    <property type="protein sequence ID" value="SMO92170.1"/>
    <property type="molecule type" value="Genomic_DNA"/>
</dbReference>
<evidence type="ECO:0000313" key="3">
    <source>
        <dbReference type="Proteomes" id="UP000319712"/>
    </source>
</evidence>
<organism evidence="2 3">
    <name type="scientific">Halorubrum cibi</name>
    <dbReference type="NCBI Taxonomy" id="413815"/>
    <lineage>
        <taxon>Archaea</taxon>
        <taxon>Methanobacteriati</taxon>
        <taxon>Methanobacteriota</taxon>
        <taxon>Stenosarchaea group</taxon>
        <taxon>Halobacteria</taxon>
        <taxon>Halobacteriales</taxon>
        <taxon>Haloferacaceae</taxon>
        <taxon>Halorubrum</taxon>
    </lineage>
</organism>
<accession>A0A521F9K0</accession>
<dbReference type="AlphaFoldDB" id="A0A521F9K0"/>
<evidence type="ECO:0000256" key="1">
    <source>
        <dbReference type="SAM" id="MobiDB-lite"/>
    </source>
</evidence>